<name>A0A8J2SIU8_9STRA</name>
<proteinExistence type="predicted"/>
<evidence type="ECO:0000313" key="2">
    <source>
        <dbReference type="Proteomes" id="UP000789595"/>
    </source>
</evidence>
<dbReference type="AlphaFoldDB" id="A0A8J2SIU8"/>
<comment type="caution">
    <text evidence="1">The sequence shown here is derived from an EMBL/GenBank/DDBJ whole genome shotgun (WGS) entry which is preliminary data.</text>
</comment>
<keyword evidence="2" id="KW-1185">Reference proteome</keyword>
<accession>A0A8J2SIU8</accession>
<organism evidence="1 2">
    <name type="scientific">Pelagomonas calceolata</name>
    <dbReference type="NCBI Taxonomy" id="35677"/>
    <lineage>
        <taxon>Eukaryota</taxon>
        <taxon>Sar</taxon>
        <taxon>Stramenopiles</taxon>
        <taxon>Ochrophyta</taxon>
        <taxon>Pelagophyceae</taxon>
        <taxon>Pelagomonadales</taxon>
        <taxon>Pelagomonadaceae</taxon>
        <taxon>Pelagomonas</taxon>
    </lineage>
</organism>
<dbReference type="Proteomes" id="UP000789595">
    <property type="component" value="Unassembled WGS sequence"/>
</dbReference>
<evidence type="ECO:0000313" key="1">
    <source>
        <dbReference type="EMBL" id="CAH0373618.1"/>
    </source>
</evidence>
<protein>
    <submittedName>
        <fullName evidence="1">Uncharacterized protein</fullName>
    </submittedName>
</protein>
<gene>
    <name evidence="1" type="ORF">PECAL_4P08320</name>
</gene>
<reference evidence="1" key="1">
    <citation type="submission" date="2021-11" db="EMBL/GenBank/DDBJ databases">
        <authorList>
            <consortium name="Genoscope - CEA"/>
            <person name="William W."/>
        </authorList>
    </citation>
    <scope>NUCLEOTIDE SEQUENCE</scope>
</reference>
<dbReference type="EMBL" id="CAKKNE010000004">
    <property type="protein sequence ID" value="CAH0373618.1"/>
    <property type="molecule type" value="Genomic_DNA"/>
</dbReference>
<sequence length="59" mass="6478">MRVVGCPKRRRRQRGPRECVLAPRLAVRCFAARACGPAASVGANAANRFRKHKISSRGC</sequence>